<proteinExistence type="predicted"/>
<name>A0ABN2YLE1_9ACTN</name>
<protein>
    <submittedName>
        <fullName evidence="2">Uncharacterized protein</fullName>
    </submittedName>
</protein>
<dbReference type="Proteomes" id="UP001422759">
    <property type="component" value="Unassembled WGS sequence"/>
</dbReference>
<feature type="region of interest" description="Disordered" evidence="1">
    <location>
        <begin position="77"/>
        <end position="96"/>
    </location>
</feature>
<sequence length="264" mass="27178">MTLPTCIHTRYHGEIRVLSAAAVFAWREVRRLTARRNGPADGGSARPREGPPQVDGVRRCGRTGGAALPLHTYSVAQPMTAAPPPPDLRPAVGAAPAPAARAPGGAPLAALLGSDRVEVPGPAGAAALGRLDRLRRPYGPVIGHGAVTAFLLAPGAAETVPDLLHWLGWGAELGLGLTARAAWTEPAARTGPAAPGPAVLLPRARGAEEEPPRPEWCPAAVPAVWLRQGEPGPGLDLCSPDLLRLLDCLADACARDLMGLAPAD</sequence>
<evidence type="ECO:0000256" key="1">
    <source>
        <dbReference type="SAM" id="MobiDB-lite"/>
    </source>
</evidence>
<comment type="caution">
    <text evidence="2">The sequence shown here is derived from an EMBL/GenBank/DDBJ whole genome shotgun (WGS) entry which is preliminary data.</text>
</comment>
<keyword evidence="3" id="KW-1185">Reference proteome</keyword>
<evidence type="ECO:0000313" key="2">
    <source>
        <dbReference type="EMBL" id="GAA2129260.1"/>
    </source>
</evidence>
<reference evidence="2 3" key="1">
    <citation type="journal article" date="2019" name="Int. J. Syst. Evol. Microbiol.">
        <title>The Global Catalogue of Microorganisms (GCM) 10K type strain sequencing project: providing services to taxonomists for standard genome sequencing and annotation.</title>
        <authorList>
            <consortium name="The Broad Institute Genomics Platform"/>
            <consortium name="The Broad Institute Genome Sequencing Center for Infectious Disease"/>
            <person name="Wu L."/>
            <person name="Ma J."/>
        </authorList>
    </citation>
    <scope>NUCLEOTIDE SEQUENCE [LARGE SCALE GENOMIC DNA]</scope>
    <source>
        <strain evidence="2 3">JCM 14560</strain>
    </source>
</reference>
<dbReference type="EMBL" id="BAAANT010000001">
    <property type="protein sequence ID" value="GAA2129260.1"/>
    <property type="molecule type" value="Genomic_DNA"/>
</dbReference>
<gene>
    <name evidence="2" type="ORF">GCM10009760_00360</name>
</gene>
<accession>A0ABN2YLE1</accession>
<organism evidence="2 3">
    <name type="scientific">Kitasatospora kazusensis</name>
    <dbReference type="NCBI Taxonomy" id="407974"/>
    <lineage>
        <taxon>Bacteria</taxon>
        <taxon>Bacillati</taxon>
        <taxon>Actinomycetota</taxon>
        <taxon>Actinomycetes</taxon>
        <taxon>Kitasatosporales</taxon>
        <taxon>Streptomycetaceae</taxon>
        <taxon>Kitasatospora</taxon>
    </lineage>
</organism>
<evidence type="ECO:0000313" key="3">
    <source>
        <dbReference type="Proteomes" id="UP001422759"/>
    </source>
</evidence>
<feature type="region of interest" description="Disordered" evidence="1">
    <location>
        <begin position="36"/>
        <end position="61"/>
    </location>
</feature>